<organism evidence="2 3">
    <name type="scientific">Setaria italica</name>
    <name type="common">Foxtail millet</name>
    <name type="synonym">Panicum italicum</name>
    <dbReference type="NCBI Taxonomy" id="4555"/>
    <lineage>
        <taxon>Eukaryota</taxon>
        <taxon>Viridiplantae</taxon>
        <taxon>Streptophyta</taxon>
        <taxon>Embryophyta</taxon>
        <taxon>Tracheophyta</taxon>
        <taxon>Spermatophyta</taxon>
        <taxon>Magnoliopsida</taxon>
        <taxon>Liliopsida</taxon>
        <taxon>Poales</taxon>
        <taxon>Poaceae</taxon>
        <taxon>PACMAD clade</taxon>
        <taxon>Panicoideae</taxon>
        <taxon>Panicodae</taxon>
        <taxon>Paniceae</taxon>
        <taxon>Cenchrinae</taxon>
        <taxon>Setaria</taxon>
    </lineage>
</organism>
<sequence length="332" mass="37828">MDDLFAIMSRNGVAHQATMNGMSELFGGRQNWPFIEKDVKNMNAEQAREGRDGDLGKLFQFFRECKVNNDFGQALLQDETIESFKWLFETFKNYMVGHQPYFEVEWKKLVDECGMTDNPAIIVLWEKRKSWIVTYFKGMYCGRMTSTQRSESKNKVLNDGYVNNSTTLHMFAKRVIDSLHHTDHMDAGETHYSQVFYSQKITNHSCCYRVYTRALYQEYKKQYGNSTTFAIEPNPDLEVRNGRASGELQAIGAIQNVGAAASTLECTAVEPEHESNLDPTSTNYLAGISLAEPPVSRTKGRKFGKESQSAKKSKEAGNPYSTYTRSYGRKVC</sequence>
<dbReference type="PANTHER" id="PTHR47482">
    <property type="entry name" value="OS11G0632001 PROTEIN"/>
    <property type="match status" value="1"/>
</dbReference>
<reference evidence="3" key="1">
    <citation type="journal article" date="2012" name="Nat. Biotechnol.">
        <title>Reference genome sequence of the model plant Setaria.</title>
        <authorList>
            <person name="Bennetzen J.L."/>
            <person name="Schmutz J."/>
            <person name="Wang H."/>
            <person name="Percifield R."/>
            <person name="Hawkins J."/>
            <person name="Pontaroli A.C."/>
            <person name="Estep M."/>
            <person name="Feng L."/>
            <person name="Vaughn J.N."/>
            <person name="Grimwood J."/>
            <person name="Jenkins J."/>
            <person name="Barry K."/>
            <person name="Lindquist E."/>
            <person name="Hellsten U."/>
            <person name="Deshpande S."/>
            <person name="Wang X."/>
            <person name="Wu X."/>
            <person name="Mitros T."/>
            <person name="Triplett J."/>
            <person name="Yang X."/>
            <person name="Ye C.Y."/>
            <person name="Mauro-Herrera M."/>
            <person name="Wang L."/>
            <person name="Li P."/>
            <person name="Sharma M."/>
            <person name="Sharma R."/>
            <person name="Ronald P.C."/>
            <person name="Panaud O."/>
            <person name="Kellogg E.A."/>
            <person name="Brutnell T.P."/>
            <person name="Doust A.N."/>
            <person name="Tuskan G.A."/>
            <person name="Rokhsar D."/>
            <person name="Devos K.M."/>
        </authorList>
    </citation>
    <scope>NUCLEOTIDE SEQUENCE [LARGE SCALE GENOMIC DNA]</scope>
    <source>
        <strain evidence="3">cv. Yugu1</strain>
    </source>
</reference>
<dbReference type="InParanoid" id="K3YYZ3"/>
<accession>K3YYZ3</accession>
<dbReference type="PANTHER" id="PTHR47482:SF24">
    <property type="entry name" value="PROTEIN FAR1-RELATED SEQUENCE"/>
    <property type="match status" value="1"/>
</dbReference>
<evidence type="ECO:0000313" key="2">
    <source>
        <dbReference type="EnsemblPlants" id="KQL29286"/>
    </source>
</evidence>
<dbReference type="Gramene" id="KQL29286">
    <property type="protein sequence ID" value="KQL29286"/>
    <property type="gene ID" value="SETIT_019499mg"/>
</dbReference>
<protein>
    <submittedName>
        <fullName evidence="2">Uncharacterized protein</fullName>
    </submittedName>
</protein>
<dbReference type="HOGENOM" id="CLU_837840_0_0_1"/>
<evidence type="ECO:0000313" key="3">
    <source>
        <dbReference type="Proteomes" id="UP000004995"/>
    </source>
</evidence>
<dbReference type="Proteomes" id="UP000004995">
    <property type="component" value="Unassembled WGS sequence"/>
</dbReference>
<feature type="compositionally biased region" description="Basic and acidic residues" evidence="1">
    <location>
        <begin position="303"/>
        <end position="315"/>
    </location>
</feature>
<evidence type="ECO:0000256" key="1">
    <source>
        <dbReference type="SAM" id="MobiDB-lite"/>
    </source>
</evidence>
<feature type="region of interest" description="Disordered" evidence="1">
    <location>
        <begin position="295"/>
        <end position="332"/>
    </location>
</feature>
<keyword evidence="3" id="KW-1185">Reference proteome</keyword>
<dbReference type="EMBL" id="AGNK02000205">
    <property type="status" value="NOT_ANNOTATED_CDS"/>
    <property type="molecule type" value="Genomic_DNA"/>
</dbReference>
<name>K3YYZ3_SETIT</name>
<dbReference type="EnsemblPlants" id="KQL29286">
    <property type="protein sequence ID" value="KQL29286"/>
    <property type="gene ID" value="SETIT_019499mg"/>
</dbReference>
<proteinExistence type="predicted"/>
<reference evidence="2" key="2">
    <citation type="submission" date="2018-08" db="UniProtKB">
        <authorList>
            <consortium name="EnsemblPlants"/>
        </authorList>
    </citation>
    <scope>IDENTIFICATION</scope>
    <source>
        <strain evidence="2">Yugu1</strain>
    </source>
</reference>
<dbReference type="AlphaFoldDB" id="K3YYZ3"/>